<proteinExistence type="predicted"/>
<evidence type="ECO:0000259" key="1">
    <source>
        <dbReference type="Pfam" id="PF23911"/>
    </source>
</evidence>
<dbReference type="RefSeq" id="WP_055223388.1">
    <property type="nucleotide sequence ID" value="NZ_CYYW01000004.1"/>
</dbReference>
<feature type="domain" description="DUF7253" evidence="1">
    <location>
        <begin position="1"/>
        <end position="106"/>
    </location>
</feature>
<dbReference type="Proteomes" id="UP000095384">
    <property type="component" value="Unassembled WGS sequence"/>
</dbReference>
<evidence type="ECO:0000313" key="2">
    <source>
        <dbReference type="EMBL" id="CUN70783.1"/>
    </source>
</evidence>
<gene>
    <name evidence="2" type="ORF">ERS852417_00834</name>
</gene>
<reference evidence="2 3" key="1">
    <citation type="submission" date="2015-09" db="EMBL/GenBank/DDBJ databases">
        <authorList>
            <consortium name="Pathogen Informatics"/>
        </authorList>
    </citation>
    <scope>NUCLEOTIDE SEQUENCE [LARGE SCALE GENOMIC DNA]</scope>
    <source>
        <strain evidence="2 3">2789STDY5608860</strain>
    </source>
</reference>
<dbReference type="AlphaFoldDB" id="A0A173Z4S2"/>
<dbReference type="Pfam" id="PF23911">
    <property type="entry name" value="DUF7253"/>
    <property type="match status" value="1"/>
</dbReference>
<organism evidence="2 3">
    <name type="scientific">Agathobacter rectalis</name>
    <dbReference type="NCBI Taxonomy" id="39491"/>
    <lineage>
        <taxon>Bacteria</taxon>
        <taxon>Bacillati</taxon>
        <taxon>Bacillota</taxon>
        <taxon>Clostridia</taxon>
        <taxon>Lachnospirales</taxon>
        <taxon>Lachnospiraceae</taxon>
        <taxon>Agathobacter</taxon>
    </lineage>
</organism>
<sequence>MSKFFGAIGYSVSEETAPGVWTDHIAEHNHYGDVNRSKAQHETGTSLNDNLNISNEFSIIADPFAYENFQNMRYIVFMGAKWKITSVEVQYPRLILTVGGVYNEQTT</sequence>
<evidence type="ECO:0000313" key="3">
    <source>
        <dbReference type="Proteomes" id="UP000095384"/>
    </source>
</evidence>
<dbReference type="InterPro" id="IPR055677">
    <property type="entry name" value="DUF7253"/>
</dbReference>
<protein>
    <recommendedName>
        <fullName evidence="1">DUF7253 domain-containing protein</fullName>
    </recommendedName>
</protein>
<accession>A0A173Z4S2</accession>
<dbReference type="EMBL" id="CYYW01000004">
    <property type="protein sequence ID" value="CUN70783.1"/>
    <property type="molecule type" value="Genomic_DNA"/>
</dbReference>
<name>A0A173Z4S2_9FIRM</name>